<sequence length="60" mass="6943">MNRTFCPSPSGRTRAIFQTNEMSGRLTMTSKVNGKGKRINSLLMKRFSCDDSKLLWIFKR</sequence>
<organism evidence="1 2">
    <name type="scientific">Leptospira adleri</name>
    <dbReference type="NCBI Taxonomy" id="2023186"/>
    <lineage>
        <taxon>Bacteria</taxon>
        <taxon>Pseudomonadati</taxon>
        <taxon>Spirochaetota</taxon>
        <taxon>Spirochaetia</taxon>
        <taxon>Leptospirales</taxon>
        <taxon>Leptospiraceae</taxon>
        <taxon>Leptospira</taxon>
    </lineage>
</organism>
<dbReference type="EMBL" id="NPDU01000001">
    <property type="protein sequence ID" value="PJZ63857.1"/>
    <property type="molecule type" value="Genomic_DNA"/>
</dbReference>
<evidence type="ECO:0000313" key="1">
    <source>
        <dbReference type="EMBL" id="PJZ63857.1"/>
    </source>
</evidence>
<dbReference type="Proteomes" id="UP000232149">
    <property type="component" value="Unassembled WGS sequence"/>
</dbReference>
<gene>
    <name evidence="1" type="ORF">CH376_00045</name>
</gene>
<comment type="caution">
    <text evidence="1">The sequence shown here is derived from an EMBL/GenBank/DDBJ whole genome shotgun (WGS) entry which is preliminary data.</text>
</comment>
<proteinExistence type="predicted"/>
<evidence type="ECO:0000313" key="2">
    <source>
        <dbReference type="Proteomes" id="UP000232149"/>
    </source>
</evidence>
<protein>
    <submittedName>
        <fullName evidence="1">Uncharacterized protein</fullName>
    </submittedName>
</protein>
<accession>A0ABX4P454</accession>
<name>A0ABX4P454_9LEPT</name>
<reference evidence="1 2" key="1">
    <citation type="submission" date="2017-07" db="EMBL/GenBank/DDBJ databases">
        <title>Leptospira spp. isolated from tropical soils.</title>
        <authorList>
            <person name="Thibeaux R."/>
            <person name="Iraola G."/>
            <person name="Ferres I."/>
            <person name="Bierque E."/>
            <person name="Girault D."/>
            <person name="Soupe-Gilbert M.-E."/>
            <person name="Picardeau M."/>
            <person name="Goarant C."/>
        </authorList>
    </citation>
    <scope>NUCLEOTIDE SEQUENCE [LARGE SCALE GENOMIC DNA]</scope>
    <source>
        <strain evidence="1 2">FH2-B-D1</strain>
    </source>
</reference>
<keyword evidence="2" id="KW-1185">Reference proteome</keyword>